<comment type="caution">
    <text evidence="4">The sequence shown here is derived from an EMBL/GenBank/DDBJ whole genome shotgun (WGS) entry which is preliminary data.</text>
</comment>
<dbReference type="NCBIfam" id="TIGR02383">
    <property type="entry name" value="Hfq"/>
    <property type="match status" value="1"/>
</dbReference>
<sequence length="87" mass="9679">MSWKTIHKRWSAAKVETLKLQERLLNQCISTKVPVTIFTTNGVKMQGLVTSYDAYTITLQGQGDGRQNVLFKSAVSTVVPLKPVSLK</sequence>
<gene>
    <name evidence="4" type="ORF">AMQ84_13225</name>
</gene>
<dbReference type="GO" id="GO:0006355">
    <property type="term" value="P:regulation of DNA-templated transcription"/>
    <property type="evidence" value="ECO:0007669"/>
    <property type="project" value="InterPro"/>
</dbReference>
<dbReference type="PATRIC" id="fig|483937.3.peg.2463"/>
<accession>A0A132U0R1</accession>
<dbReference type="GO" id="GO:0045974">
    <property type="term" value="P:regulation of translation, ncRNA-mediated"/>
    <property type="evidence" value="ECO:0007669"/>
    <property type="project" value="TreeGrafter"/>
</dbReference>
<reference evidence="4 5" key="1">
    <citation type="submission" date="2015-08" db="EMBL/GenBank/DDBJ databases">
        <title>Genomes of Paenibacillus riograndensis.</title>
        <authorList>
            <person name="Sant'Anna F.H."/>
            <person name="Souza R."/>
            <person name="Ambrosini A."/>
            <person name="Bach E."/>
            <person name="Fernandes G."/>
            <person name="Balsanelli E."/>
            <person name="Baura V.A."/>
            <person name="Pedrosa F.O."/>
            <person name="Souza E.M."/>
            <person name="Passaglia L."/>
        </authorList>
    </citation>
    <scope>NUCLEOTIDE SEQUENCE [LARGE SCALE GENOMIC DNA]</scope>
    <source>
        <strain evidence="4 5">CAS34</strain>
    </source>
</reference>
<dbReference type="PROSITE" id="PS52002">
    <property type="entry name" value="SM"/>
    <property type="match status" value="1"/>
</dbReference>
<dbReference type="PANTHER" id="PTHR34772:SF1">
    <property type="entry name" value="RNA-BINDING PROTEIN HFQ"/>
    <property type="match status" value="1"/>
</dbReference>
<dbReference type="Pfam" id="PF17209">
    <property type="entry name" value="Hfq"/>
    <property type="match status" value="1"/>
</dbReference>
<dbReference type="Proteomes" id="UP000070475">
    <property type="component" value="Unassembled WGS sequence"/>
</dbReference>
<protein>
    <submittedName>
        <fullName evidence="4">RNA chaperone Hfq</fullName>
    </submittedName>
</protein>
<proteinExistence type="predicted"/>
<dbReference type="GO" id="GO:0003723">
    <property type="term" value="F:RNA binding"/>
    <property type="evidence" value="ECO:0007669"/>
    <property type="project" value="UniProtKB-KW"/>
</dbReference>
<dbReference type="AlphaFoldDB" id="A0A132U0R1"/>
<dbReference type="SUPFAM" id="SSF50182">
    <property type="entry name" value="Sm-like ribonucleoproteins"/>
    <property type="match status" value="1"/>
</dbReference>
<feature type="domain" description="Sm" evidence="3">
    <location>
        <begin position="22"/>
        <end position="84"/>
    </location>
</feature>
<dbReference type="GO" id="GO:0005829">
    <property type="term" value="C:cytosol"/>
    <property type="evidence" value="ECO:0007669"/>
    <property type="project" value="TreeGrafter"/>
</dbReference>
<evidence type="ECO:0000256" key="1">
    <source>
        <dbReference type="ARBA" id="ARBA00022884"/>
    </source>
</evidence>
<keyword evidence="5" id="KW-1185">Reference proteome</keyword>
<dbReference type="EMBL" id="LIRB01000127">
    <property type="protein sequence ID" value="KWX77199.1"/>
    <property type="molecule type" value="Genomic_DNA"/>
</dbReference>
<dbReference type="Gene3D" id="2.30.30.100">
    <property type="match status" value="1"/>
</dbReference>
<dbReference type="PANTHER" id="PTHR34772">
    <property type="entry name" value="RNA-BINDING PROTEIN HFQ"/>
    <property type="match status" value="1"/>
</dbReference>
<keyword evidence="1" id="KW-0694">RNA-binding</keyword>
<dbReference type="GO" id="GO:0043487">
    <property type="term" value="P:regulation of RNA stability"/>
    <property type="evidence" value="ECO:0007669"/>
    <property type="project" value="TreeGrafter"/>
</dbReference>
<keyword evidence="2" id="KW-0346">Stress response</keyword>
<evidence type="ECO:0000313" key="5">
    <source>
        <dbReference type="Proteomes" id="UP000070475"/>
    </source>
</evidence>
<organism evidence="4 5">
    <name type="scientific">Paenibacillus riograndensis</name>
    <dbReference type="NCBI Taxonomy" id="483937"/>
    <lineage>
        <taxon>Bacteria</taxon>
        <taxon>Bacillati</taxon>
        <taxon>Bacillota</taxon>
        <taxon>Bacilli</taxon>
        <taxon>Bacillales</taxon>
        <taxon>Paenibacillaceae</taxon>
        <taxon>Paenibacillus</taxon>
        <taxon>Paenibacillus sonchi group</taxon>
    </lineage>
</organism>
<evidence type="ECO:0000259" key="3">
    <source>
        <dbReference type="PROSITE" id="PS52002"/>
    </source>
</evidence>
<evidence type="ECO:0000313" key="4">
    <source>
        <dbReference type="EMBL" id="KWX77199.1"/>
    </source>
</evidence>
<name>A0A132U0R1_9BACL</name>
<dbReference type="InterPro" id="IPR047575">
    <property type="entry name" value="Sm"/>
</dbReference>
<dbReference type="InterPro" id="IPR005001">
    <property type="entry name" value="Hfq"/>
</dbReference>
<dbReference type="InterPro" id="IPR010920">
    <property type="entry name" value="LSM_dom_sf"/>
</dbReference>
<evidence type="ECO:0000256" key="2">
    <source>
        <dbReference type="ARBA" id="ARBA00023016"/>
    </source>
</evidence>